<dbReference type="NCBIfam" id="TIGR00036">
    <property type="entry name" value="dapB"/>
    <property type="match status" value="1"/>
</dbReference>
<keyword evidence="2 13" id="KW-0963">Cytoplasm</keyword>
<comment type="similarity">
    <text evidence="1 13">Belongs to the DapB family.</text>
</comment>
<dbReference type="InterPro" id="IPR036291">
    <property type="entry name" value="NAD(P)-bd_dom_sf"/>
</dbReference>
<dbReference type="InterPro" id="IPR000846">
    <property type="entry name" value="DapB_N"/>
</dbReference>
<dbReference type="Gene3D" id="3.30.360.10">
    <property type="entry name" value="Dihydrodipicolinate Reductase, domain 2"/>
    <property type="match status" value="1"/>
</dbReference>
<evidence type="ECO:0000256" key="13">
    <source>
        <dbReference type="HAMAP-Rule" id="MF_00102"/>
    </source>
</evidence>
<keyword evidence="4 13" id="KW-0521">NADP</keyword>
<evidence type="ECO:0000256" key="4">
    <source>
        <dbReference type="ARBA" id="ARBA00022857"/>
    </source>
</evidence>
<feature type="domain" description="Dihydrodipicolinate reductase C-terminal" evidence="15">
    <location>
        <begin position="116"/>
        <end position="252"/>
    </location>
</feature>
<keyword evidence="17" id="KW-1185">Reference proteome</keyword>
<dbReference type="GO" id="GO:0009089">
    <property type="term" value="P:lysine biosynthetic process via diaminopimelate"/>
    <property type="evidence" value="ECO:0007669"/>
    <property type="project" value="UniProtKB-UniRule"/>
</dbReference>
<keyword evidence="7 13" id="KW-0520">NAD</keyword>
<feature type="binding site" evidence="13">
    <location>
        <position position="35"/>
    </location>
    <ligand>
        <name>NADP(+)</name>
        <dbReference type="ChEBI" id="CHEBI:58349"/>
    </ligand>
</feature>
<evidence type="ECO:0000313" key="17">
    <source>
        <dbReference type="Proteomes" id="UP000317893"/>
    </source>
</evidence>
<comment type="caution">
    <text evidence="13">Lacks conserved residue(s) required for the propagation of feature annotation.</text>
</comment>
<dbReference type="Gene3D" id="3.40.50.720">
    <property type="entry name" value="NAD(P)-binding Rossmann-like Domain"/>
    <property type="match status" value="1"/>
</dbReference>
<sequence>MTDQLAVAVVGASGRMGSQACAAVEAADGLRLVGRYDVGDELGDLGGADVVVELTVPDASPDNVAHCVARGVHCVVGTTGWTPERLARLEERLAQAPSARTGGPVGVLVAPNFAIGAILMMRFAQTAARFYESVEVVELHHPQKVDAPSGTAARTASLVAAARAEAGLGDVPDATTRDELGARGALVDGIPVHSVRLRGLVAHQEVLLGGVGEMLTIRHDSFDRESFMPGVLAGVRGVADHPGLTVGLEHYLGLD</sequence>
<comment type="catalytic activity">
    <reaction evidence="11 13">
        <text>(S)-2,3,4,5-tetrahydrodipicolinate + NADP(+) + H2O = (2S,4S)-4-hydroxy-2,3,4,5-tetrahydrodipicolinate + NADPH + H(+)</text>
        <dbReference type="Rhea" id="RHEA:35331"/>
        <dbReference type="ChEBI" id="CHEBI:15377"/>
        <dbReference type="ChEBI" id="CHEBI:15378"/>
        <dbReference type="ChEBI" id="CHEBI:16845"/>
        <dbReference type="ChEBI" id="CHEBI:57783"/>
        <dbReference type="ChEBI" id="CHEBI:58349"/>
        <dbReference type="ChEBI" id="CHEBI:67139"/>
        <dbReference type="EC" id="1.17.1.8"/>
    </reaction>
</comment>
<evidence type="ECO:0000256" key="3">
    <source>
        <dbReference type="ARBA" id="ARBA00022605"/>
    </source>
</evidence>
<evidence type="ECO:0000313" key="16">
    <source>
        <dbReference type="EMBL" id="TQJ10025.1"/>
    </source>
</evidence>
<dbReference type="SUPFAM" id="SSF51735">
    <property type="entry name" value="NAD(P)-binding Rossmann-fold domains"/>
    <property type="match status" value="1"/>
</dbReference>
<feature type="binding site" evidence="13">
    <location>
        <begin position="110"/>
        <end position="113"/>
    </location>
    <ligand>
        <name>NAD(+)</name>
        <dbReference type="ChEBI" id="CHEBI:57540"/>
    </ligand>
</feature>
<evidence type="ECO:0000256" key="6">
    <source>
        <dbReference type="ARBA" id="ARBA00023002"/>
    </source>
</evidence>
<feature type="domain" description="Dihydrodipicolinate reductase N-terminal" evidence="14">
    <location>
        <begin position="6"/>
        <end position="113"/>
    </location>
</feature>
<evidence type="ECO:0000256" key="2">
    <source>
        <dbReference type="ARBA" id="ARBA00022490"/>
    </source>
</evidence>
<dbReference type="GO" id="GO:0051287">
    <property type="term" value="F:NAD binding"/>
    <property type="evidence" value="ECO:0007669"/>
    <property type="project" value="UniProtKB-UniRule"/>
</dbReference>
<feature type="binding site" evidence="13">
    <location>
        <begin position="77"/>
        <end position="79"/>
    </location>
    <ligand>
        <name>NAD(+)</name>
        <dbReference type="ChEBI" id="CHEBI:57540"/>
    </ligand>
</feature>
<evidence type="ECO:0000259" key="15">
    <source>
        <dbReference type="Pfam" id="PF05173"/>
    </source>
</evidence>
<evidence type="ECO:0000256" key="10">
    <source>
        <dbReference type="ARBA" id="ARBA00038983"/>
    </source>
</evidence>
<comment type="catalytic activity">
    <reaction evidence="12 13">
        <text>(S)-2,3,4,5-tetrahydrodipicolinate + NAD(+) + H2O = (2S,4S)-4-hydroxy-2,3,4,5-tetrahydrodipicolinate + NADH + H(+)</text>
        <dbReference type="Rhea" id="RHEA:35323"/>
        <dbReference type="ChEBI" id="CHEBI:15377"/>
        <dbReference type="ChEBI" id="CHEBI:15378"/>
        <dbReference type="ChEBI" id="CHEBI:16845"/>
        <dbReference type="ChEBI" id="CHEBI:57540"/>
        <dbReference type="ChEBI" id="CHEBI:57945"/>
        <dbReference type="ChEBI" id="CHEBI:67139"/>
        <dbReference type="EC" id="1.17.1.8"/>
    </reaction>
</comment>
<dbReference type="FunFam" id="3.30.360.10:FF:000009">
    <property type="entry name" value="4-hydroxy-tetrahydrodipicolinate reductase"/>
    <property type="match status" value="1"/>
</dbReference>
<feature type="active site" description="Proton donor" evidence="13">
    <location>
        <position position="144"/>
    </location>
</feature>
<evidence type="ECO:0000256" key="5">
    <source>
        <dbReference type="ARBA" id="ARBA00022915"/>
    </source>
</evidence>
<keyword evidence="3 13" id="KW-0028">Amino-acid biosynthesis</keyword>
<feature type="binding site" evidence="13">
    <location>
        <begin position="11"/>
        <end position="16"/>
    </location>
    <ligand>
        <name>NAD(+)</name>
        <dbReference type="ChEBI" id="CHEBI:57540"/>
    </ligand>
</feature>
<comment type="subunit">
    <text evidence="13">Homotetramer.</text>
</comment>
<keyword evidence="6 13" id="KW-0560">Oxidoreductase</keyword>
<comment type="pathway">
    <text evidence="9 13">Amino-acid biosynthesis; L-lysine biosynthesis via DAP pathway; (S)-tetrahydrodipicolinate from L-aspartate: step 4/4.</text>
</comment>
<dbReference type="AlphaFoldDB" id="A0A542E3X7"/>
<accession>A0A542E3X7</accession>
<dbReference type="Proteomes" id="UP000317893">
    <property type="component" value="Unassembled WGS sequence"/>
</dbReference>
<evidence type="ECO:0000256" key="11">
    <source>
        <dbReference type="ARBA" id="ARBA00049080"/>
    </source>
</evidence>
<dbReference type="Pfam" id="PF05173">
    <property type="entry name" value="DapB_C"/>
    <property type="match status" value="1"/>
</dbReference>
<evidence type="ECO:0000259" key="14">
    <source>
        <dbReference type="Pfam" id="PF01113"/>
    </source>
</evidence>
<dbReference type="SUPFAM" id="SSF55347">
    <property type="entry name" value="Glyceraldehyde-3-phosphate dehydrogenase-like, C-terminal domain"/>
    <property type="match status" value="1"/>
</dbReference>
<dbReference type="GO" id="GO:0016726">
    <property type="term" value="F:oxidoreductase activity, acting on CH or CH2 groups, NAD or NADP as acceptor"/>
    <property type="evidence" value="ECO:0007669"/>
    <property type="project" value="UniProtKB-UniRule"/>
</dbReference>
<feature type="binding site" evidence="13">
    <location>
        <begin position="150"/>
        <end position="151"/>
    </location>
    <ligand>
        <name>(S)-2,3,4,5-tetrahydrodipicolinate</name>
        <dbReference type="ChEBI" id="CHEBI:16845"/>
    </ligand>
</feature>
<dbReference type="GO" id="GO:0050661">
    <property type="term" value="F:NADP binding"/>
    <property type="evidence" value="ECO:0007669"/>
    <property type="project" value="UniProtKB-UniRule"/>
</dbReference>
<dbReference type="RefSeq" id="WP_141849302.1">
    <property type="nucleotide sequence ID" value="NZ_BAAAPR010000001.1"/>
</dbReference>
<dbReference type="GO" id="GO:0005829">
    <property type="term" value="C:cytosol"/>
    <property type="evidence" value="ECO:0007669"/>
    <property type="project" value="TreeGrafter"/>
</dbReference>
<dbReference type="CDD" id="cd02274">
    <property type="entry name" value="DHDPR_N"/>
    <property type="match status" value="1"/>
</dbReference>
<comment type="caution">
    <text evidence="16">The sequence shown here is derived from an EMBL/GenBank/DDBJ whole genome shotgun (WGS) entry which is preliminary data.</text>
</comment>
<dbReference type="GO" id="GO:0019877">
    <property type="term" value="P:diaminopimelate biosynthetic process"/>
    <property type="evidence" value="ECO:0007669"/>
    <property type="project" value="UniProtKB-UniRule"/>
</dbReference>
<dbReference type="PROSITE" id="PS01298">
    <property type="entry name" value="DAPB"/>
    <property type="match status" value="1"/>
</dbReference>
<feature type="binding site" evidence="13">
    <location>
        <position position="141"/>
    </location>
    <ligand>
        <name>(S)-2,3,4,5-tetrahydrodipicolinate</name>
        <dbReference type="ChEBI" id="CHEBI:16845"/>
    </ligand>
</feature>
<evidence type="ECO:0000256" key="12">
    <source>
        <dbReference type="ARBA" id="ARBA00049396"/>
    </source>
</evidence>
<proteinExistence type="inferred from homology"/>
<dbReference type="InterPro" id="IPR022663">
    <property type="entry name" value="DapB_C"/>
</dbReference>
<gene>
    <name evidence="13" type="primary">dapB</name>
    <name evidence="16" type="ORF">FB458_3143</name>
</gene>
<organism evidence="16 17">
    <name type="scientific">Lapillicoccus jejuensis</name>
    <dbReference type="NCBI Taxonomy" id="402171"/>
    <lineage>
        <taxon>Bacteria</taxon>
        <taxon>Bacillati</taxon>
        <taxon>Actinomycetota</taxon>
        <taxon>Actinomycetes</taxon>
        <taxon>Micrococcales</taxon>
        <taxon>Intrasporangiaceae</taxon>
        <taxon>Lapillicoccus</taxon>
    </lineage>
</organism>
<dbReference type="InterPro" id="IPR023940">
    <property type="entry name" value="DHDPR_bac"/>
</dbReference>
<comment type="caution">
    <text evidence="13">Was originally thought to be a dihydrodipicolinate reductase (DHDPR), catalyzing the conversion of dihydrodipicolinate to tetrahydrodipicolinate. However, it was shown in E.coli that the substrate of the enzymatic reaction is not dihydrodipicolinate (DHDP) but in fact (2S,4S)-4-hydroxy-2,3,4,5-tetrahydrodipicolinic acid (HTPA), the product released by the DapA-catalyzed reaction.</text>
</comment>
<evidence type="ECO:0000256" key="9">
    <source>
        <dbReference type="ARBA" id="ARBA00037922"/>
    </source>
</evidence>
<evidence type="ECO:0000256" key="8">
    <source>
        <dbReference type="ARBA" id="ARBA00023154"/>
    </source>
</evidence>
<dbReference type="EMBL" id="VFMN01000001">
    <property type="protein sequence ID" value="TQJ10025.1"/>
    <property type="molecule type" value="Genomic_DNA"/>
</dbReference>
<dbReference type="UniPathway" id="UPA00034">
    <property type="reaction ID" value="UER00018"/>
</dbReference>
<dbReference type="InterPro" id="IPR022664">
    <property type="entry name" value="DapB_N_CS"/>
</dbReference>
<dbReference type="OrthoDB" id="9790352at2"/>
<comment type="subcellular location">
    <subcellularLocation>
        <location evidence="13">Cytoplasm</location>
    </subcellularLocation>
</comment>
<keyword evidence="8 13" id="KW-0457">Lysine biosynthesis</keyword>
<feature type="active site" description="Proton donor/acceptor" evidence="13">
    <location>
        <position position="140"/>
    </location>
</feature>
<evidence type="ECO:0000256" key="1">
    <source>
        <dbReference type="ARBA" id="ARBA00006642"/>
    </source>
</evidence>
<dbReference type="PANTHER" id="PTHR20836:SF0">
    <property type="entry name" value="4-HYDROXY-TETRAHYDRODIPICOLINATE REDUCTASE 1, CHLOROPLASTIC-RELATED"/>
    <property type="match status" value="1"/>
</dbReference>
<dbReference type="Pfam" id="PF01113">
    <property type="entry name" value="DapB_N"/>
    <property type="match status" value="1"/>
</dbReference>
<dbReference type="PANTHER" id="PTHR20836">
    <property type="entry name" value="DIHYDRODIPICOLINATE REDUCTASE"/>
    <property type="match status" value="1"/>
</dbReference>
<comment type="function">
    <text evidence="13">Catalyzes the conversion of 4-hydroxy-tetrahydrodipicolinate (HTPA) to tetrahydrodipicolinate.</text>
</comment>
<dbReference type="GO" id="GO:0008839">
    <property type="term" value="F:4-hydroxy-tetrahydrodipicolinate reductase"/>
    <property type="evidence" value="ECO:0007669"/>
    <property type="project" value="UniProtKB-UniRule"/>
</dbReference>
<dbReference type="EC" id="1.17.1.8" evidence="10 13"/>
<reference evidence="16 17" key="1">
    <citation type="submission" date="2019-06" db="EMBL/GenBank/DDBJ databases">
        <title>Sequencing the genomes of 1000 actinobacteria strains.</title>
        <authorList>
            <person name="Klenk H.-P."/>
        </authorList>
    </citation>
    <scope>NUCLEOTIDE SEQUENCE [LARGE SCALE GENOMIC DNA]</scope>
    <source>
        <strain evidence="16 17">DSM 18607</strain>
    </source>
</reference>
<name>A0A542E3X7_9MICO</name>
<dbReference type="PIRSF" id="PIRSF000161">
    <property type="entry name" value="DHPR"/>
    <property type="match status" value="1"/>
</dbReference>
<evidence type="ECO:0000256" key="7">
    <source>
        <dbReference type="ARBA" id="ARBA00023027"/>
    </source>
</evidence>
<protein>
    <recommendedName>
        <fullName evidence="10 13">4-hydroxy-tetrahydrodipicolinate reductase</fullName>
        <shortName evidence="13">HTPA reductase</shortName>
        <ecNumber evidence="10 13">1.17.1.8</ecNumber>
    </recommendedName>
</protein>
<dbReference type="HAMAP" id="MF_00102">
    <property type="entry name" value="DapB"/>
    <property type="match status" value="1"/>
</dbReference>
<keyword evidence="5 13" id="KW-0220">Diaminopimelate biosynthesis</keyword>